<evidence type="ECO:0000313" key="3">
    <source>
        <dbReference type="Proteomes" id="UP000735302"/>
    </source>
</evidence>
<gene>
    <name evidence="2" type="ORF">PoB_005922500</name>
</gene>
<feature type="region of interest" description="Disordered" evidence="1">
    <location>
        <begin position="118"/>
        <end position="145"/>
    </location>
</feature>
<dbReference type="EMBL" id="BLXT01006675">
    <property type="protein sequence ID" value="GFO32720.1"/>
    <property type="molecule type" value="Genomic_DNA"/>
</dbReference>
<sequence>MTNFLENLLCRDLSVKMSGLPLTSWPNRGPANLKPYTCKRETCITGQGKASTISPSRDWFACLLLLDQMTILYPYDDCNMMRNSSMSVTDEQQQVSSLDAPEDTTIVSKLFSRARIPSTNKKVRSRSGPSSSPKRRGDVLIPSCL</sequence>
<protein>
    <submittedName>
        <fullName evidence="2">Uncharacterized protein</fullName>
    </submittedName>
</protein>
<name>A0AAV4CL87_9GAST</name>
<evidence type="ECO:0000313" key="2">
    <source>
        <dbReference type="EMBL" id="GFO32720.1"/>
    </source>
</evidence>
<dbReference type="AlphaFoldDB" id="A0AAV4CL87"/>
<evidence type="ECO:0000256" key="1">
    <source>
        <dbReference type="SAM" id="MobiDB-lite"/>
    </source>
</evidence>
<organism evidence="2 3">
    <name type="scientific">Plakobranchus ocellatus</name>
    <dbReference type="NCBI Taxonomy" id="259542"/>
    <lineage>
        <taxon>Eukaryota</taxon>
        <taxon>Metazoa</taxon>
        <taxon>Spiralia</taxon>
        <taxon>Lophotrochozoa</taxon>
        <taxon>Mollusca</taxon>
        <taxon>Gastropoda</taxon>
        <taxon>Heterobranchia</taxon>
        <taxon>Euthyneura</taxon>
        <taxon>Panpulmonata</taxon>
        <taxon>Sacoglossa</taxon>
        <taxon>Placobranchoidea</taxon>
        <taxon>Plakobranchidae</taxon>
        <taxon>Plakobranchus</taxon>
    </lineage>
</organism>
<dbReference type="Proteomes" id="UP000735302">
    <property type="component" value="Unassembled WGS sequence"/>
</dbReference>
<accession>A0AAV4CL87</accession>
<keyword evidence="3" id="KW-1185">Reference proteome</keyword>
<comment type="caution">
    <text evidence="2">The sequence shown here is derived from an EMBL/GenBank/DDBJ whole genome shotgun (WGS) entry which is preliminary data.</text>
</comment>
<proteinExistence type="predicted"/>
<reference evidence="2 3" key="1">
    <citation type="journal article" date="2021" name="Elife">
        <title>Chloroplast acquisition without the gene transfer in kleptoplastic sea slugs, Plakobranchus ocellatus.</title>
        <authorList>
            <person name="Maeda T."/>
            <person name="Takahashi S."/>
            <person name="Yoshida T."/>
            <person name="Shimamura S."/>
            <person name="Takaki Y."/>
            <person name="Nagai Y."/>
            <person name="Toyoda A."/>
            <person name="Suzuki Y."/>
            <person name="Arimoto A."/>
            <person name="Ishii H."/>
            <person name="Satoh N."/>
            <person name="Nishiyama T."/>
            <person name="Hasebe M."/>
            <person name="Maruyama T."/>
            <person name="Minagawa J."/>
            <person name="Obokata J."/>
            <person name="Shigenobu S."/>
        </authorList>
    </citation>
    <scope>NUCLEOTIDE SEQUENCE [LARGE SCALE GENOMIC DNA]</scope>
</reference>